<comment type="caution">
    <text evidence="1">The sequence shown here is derived from an EMBL/GenBank/DDBJ whole genome shotgun (WGS) entry which is preliminary data.</text>
</comment>
<accession>A0ACC0GTL3</accession>
<protein>
    <submittedName>
        <fullName evidence="1">Uncharacterized protein</fullName>
    </submittedName>
</protein>
<evidence type="ECO:0000313" key="1">
    <source>
        <dbReference type="EMBL" id="KAI8003868.1"/>
    </source>
</evidence>
<keyword evidence="2" id="KW-1185">Reference proteome</keyword>
<gene>
    <name evidence="1" type="ORF">LOK49_LG08G01955</name>
</gene>
<sequence>MQTLSFTNSNNILISGLTSINSQLFHIVINGCHNVKLQGVQVSASGNSPNTDGIHVQLSSGVTIFNSKISTGDDCVSIGAGTTNLWIENVACGPGYGISIRSLGKELQEPGVQNVTVKTITLTSTENGVRIKTWGRPSNGFVRGVLFQHAIMVNVQNPIVIDQNYCPNNKCCPGQISGVKIRNITYSDIHGTSAIEVAVKFLCSKAHPCSGIRLEDVKLTYKNQPAKASCANDRGTSSGIVQPMSCL</sequence>
<dbReference type="EMBL" id="CM045766">
    <property type="protein sequence ID" value="KAI8003868.1"/>
    <property type="molecule type" value="Genomic_DNA"/>
</dbReference>
<evidence type="ECO:0000313" key="2">
    <source>
        <dbReference type="Proteomes" id="UP001060215"/>
    </source>
</evidence>
<name>A0ACC0GTL3_9ERIC</name>
<reference evidence="1 2" key="1">
    <citation type="journal article" date="2022" name="Plant J.">
        <title>Chromosome-level genome of Camellia lanceoleosa provides a valuable resource for understanding genome evolution and self-incompatibility.</title>
        <authorList>
            <person name="Gong W."/>
            <person name="Xiao S."/>
            <person name="Wang L."/>
            <person name="Liao Z."/>
            <person name="Chang Y."/>
            <person name="Mo W."/>
            <person name="Hu G."/>
            <person name="Li W."/>
            <person name="Zhao G."/>
            <person name="Zhu H."/>
            <person name="Hu X."/>
            <person name="Ji K."/>
            <person name="Xiang X."/>
            <person name="Song Q."/>
            <person name="Yuan D."/>
            <person name="Jin S."/>
            <person name="Zhang L."/>
        </authorList>
    </citation>
    <scope>NUCLEOTIDE SEQUENCE [LARGE SCALE GENOMIC DNA]</scope>
    <source>
        <strain evidence="1">SQ_2022a</strain>
    </source>
</reference>
<dbReference type="Proteomes" id="UP001060215">
    <property type="component" value="Chromosome 9"/>
</dbReference>
<proteinExistence type="predicted"/>
<organism evidence="1 2">
    <name type="scientific">Camellia lanceoleosa</name>
    <dbReference type="NCBI Taxonomy" id="1840588"/>
    <lineage>
        <taxon>Eukaryota</taxon>
        <taxon>Viridiplantae</taxon>
        <taxon>Streptophyta</taxon>
        <taxon>Embryophyta</taxon>
        <taxon>Tracheophyta</taxon>
        <taxon>Spermatophyta</taxon>
        <taxon>Magnoliopsida</taxon>
        <taxon>eudicotyledons</taxon>
        <taxon>Gunneridae</taxon>
        <taxon>Pentapetalae</taxon>
        <taxon>asterids</taxon>
        <taxon>Ericales</taxon>
        <taxon>Theaceae</taxon>
        <taxon>Camellia</taxon>
    </lineage>
</organism>